<organism evidence="2 3">
    <name type="scientific">Glonium stellatum</name>
    <dbReference type="NCBI Taxonomy" id="574774"/>
    <lineage>
        <taxon>Eukaryota</taxon>
        <taxon>Fungi</taxon>
        <taxon>Dikarya</taxon>
        <taxon>Ascomycota</taxon>
        <taxon>Pezizomycotina</taxon>
        <taxon>Dothideomycetes</taxon>
        <taxon>Pleosporomycetidae</taxon>
        <taxon>Gloniales</taxon>
        <taxon>Gloniaceae</taxon>
        <taxon>Glonium</taxon>
    </lineage>
</organism>
<dbReference type="EMBL" id="KV749638">
    <property type="protein sequence ID" value="OCL08545.1"/>
    <property type="molecule type" value="Genomic_DNA"/>
</dbReference>
<name>A0A8E2F0X0_9PEZI</name>
<dbReference type="Proteomes" id="UP000250140">
    <property type="component" value="Unassembled WGS sequence"/>
</dbReference>
<dbReference type="PANTHER" id="PTHR31495:SF0">
    <property type="entry name" value="BINDING PROTEIN CALEOSIN, PUTATIVE (AFU_ORTHOLOGUE AFUA_5G13750)-RELATED"/>
    <property type="match status" value="1"/>
</dbReference>
<dbReference type="OrthoDB" id="640742at2759"/>
<dbReference type="InterPro" id="IPR007736">
    <property type="entry name" value="Caleosin-related"/>
</dbReference>
<protein>
    <submittedName>
        <fullName evidence="2">Caleosin-domain-containing protein</fullName>
    </submittedName>
</protein>
<comment type="similarity">
    <text evidence="1">Belongs to the caleosin family.</text>
</comment>
<sequence>MIADGIPRTNELPFAVSAQNSLAARTRLPATDVDEYILKPGIARANIAVSTDAPHGSTKYSEKYKDYSVMQQHVLFWDRDADGIITPLDTYIGFRELGFNIIFSFLAVLVINLNFSYPTRLAHSWTPDPLFRVYVDSIHKAKHGSDSGVYDAEGRFVPQLYENVFSKYAKHDKDSLTLMETYNMIRGHRCAADPFGWGAAFFEWGTTWLLIQRNGRIHKEDLRQVYDGSIFWRIRNARNDGKGWNQGFGIGGDGFSGAAKVG</sequence>
<gene>
    <name evidence="2" type="ORF">AOQ84DRAFT_318261</name>
</gene>
<keyword evidence="3" id="KW-1185">Reference proteome</keyword>
<dbReference type="AlphaFoldDB" id="A0A8E2F0X0"/>
<proteinExistence type="inferred from homology"/>
<dbReference type="Pfam" id="PF05042">
    <property type="entry name" value="Caleosin"/>
    <property type="match status" value="1"/>
</dbReference>
<accession>A0A8E2F0X0</accession>
<reference evidence="2 3" key="1">
    <citation type="journal article" date="2016" name="Nat. Commun.">
        <title>Ectomycorrhizal ecology is imprinted in the genome of the dominant symbiotic fungus Cenococcum geophilum.</title>
        <authorList>
            <consortium name="DOE Joint Genome Institute"/>
            <person name="Peter M."/>
            <person name="Kohler A."/>
            <person name="Ohm R.A."/>
            <person name="Kuo A."/>
            <person name="Krutzmann J."/>
            <person name="Morin E."/>
            <person name="Arend M."/>
            <person name="Barry K.W."/>
            <person name="Binder M."/>
            <person name="Choi C."/>
            <person name="Clum A."/>
            <person name="Copeland A."/>
            <person name="Grisel N."/>
            <person name="Haridas S."/>
            <person name="Kipfer T."/>
            <person name="LaButti K."/>
            <person name="Lindquist E."/>
            <person name="Lipzen A."/>
            <person name="Maire R."/>
            <person name="Meier B."/>
            <person name="Mihaltcheva S."/>
            <person name="Molinier V."/>
            <person name="Murat C."/>
            <person name="Poggeler S."/>
            <person name="Quandt C.A."/>
            <person name="Sperisen C."/>
            <person name="Tritt A."/>
            <person name="Tisserant E."/>
            <person name="Crous P.W."/>
            <person name="Henrissat B."/>
            <person name="Nehls U."/>
            <person name="Egli S."/>
            <person name="Spatafora J.W."/>
            <person name="Grigoriev I.V."/>
            <person name="Martin F.M."/>
        </authorList>
    </citation>
    <scope>NUCLEOTIDE SEQUENCE [LARGE SCALE GENOMIC DNA]</scope>
    <source>
        <strain evidence="2 3">CBS 207.34</strain>
    </source>
</reference>
<evidence type="ECO:0000313" key="3">
    <source>
        <dbReference type="Proteomes" id="UP000250140"/>
    </source>
</evidence>
<evidence type="ECO:0000256" key="1">
    <source>
        <dbReference type="ARBA" id="ARBA00006765"/>
    </source>
</evidence>
<dbReference type="PANTHER" id="PTHR31495">
    <property type="entry name" value="PEROXYGENASE 3-RELATED"/>
    <property type="match status" value="1"/>
</dbReference>
<dbReference type="GO" id="GO:0005509">
    <property type="term" value="F:calcium ion binding"/>
    <property type="evidence" value="ECO:0007669"/>
    <property type="project" value="TreeGrafter"/>
</dbReference>
<evidence type="ECO:0000313" key="2">
    <source>
        <dbReference type="EMBL" id="OCL08545.1"/>
    </source>
</evidence>
<dbReference type="GO" id="GO:0004497">
    <property type="term" value="F:monooxygenase activity"/>
    <property type="evidence" value="ECO:0007669"/>
    <property type="project" value="TreeGrafter"/>
</dbReference>